<dbReference type="Proteomes" id="UP000070444">
    <property type="component" value="Unassembled WGS sequence"/>
</dbReference>
<keyword evidence="1" id="KW-1133">Transmembrane helix</keyword>
<evidence type="ECO:0000313" key="2">
    <source>
        <dbReference type="EMBL" id="KXN65416.1"/>
    </source>
</evidence>
<proteinExistence type="predicted"/>
<feature type="transmembrane region" description="Helical" evidence="1">
    <location>
        <begin position="20"/>
        <end position="38"/>
    </location>
</feature>
<dbReference type="EMBL" id="KQ964885">
    <property type="protein sequence ID" value="KXN65416.1"/>
    <property type="molecule type" value="Genomic_DNA"/>
</dbReference>
<protein>
    <recommendedName>
        <fullName evidence="4">Transmembrane protein</fullName>
    </recommendedName>
</protein>
<feature type="non-terminal residue" evidence="2">
    <location>
        <position position="1"/>
    </location>
</feature>
<dbReference type="AlphaFoldDB" id="A0A137NRM0"/>
<accession>A0A137NRM0</accession>
<keyword evidence="1" id="KW-0472">Membrane</keyword>
<evidence type="ECO:0008006" key="4">
    <source>
        <dbReference type="Google" id="ProtNLM"/>
    </source>
</evidence>
<sequence length="122" mass="14491">MNTKKEINETSNREKRRQIAIENVVILLILVYFAYSYYTNSLFNDSVRVTKRESCRDVCFEKHSECGRICDNRLRKCSYYYYNENYDKNKDIECDDIFDNSSLISCVKSCSDKFKLCFGSCQ</sequence>
<keyword evidence="1" id="KW-0812">Transmembrane</keyword>
<organism evidence="2 3">
    <name type="scientific">Conidiobolus coronatus (strain ATCC 28846 / CBS 209.66 / NRRL 28638)</name>
    <name type="common">Delacroixia coronata</name>
    <dbReference type="NCBI Taxonomy" id="796925"/>
    <lineage>
        <taxon>Eukaryota</taxon>
        <taxon>Fungi</taxon>
        <taxon>Fungi incertae sedis</taxon>
        <taxon>Zoopagomycota</taxon>
        <taxon>Entomophthoromycotina</taxon>
        <taxon>Entomophthoromycetes</taxon>
        <taxon>Entomophthorales</taxon>
        <taxon>Ancylistaceae</taxon>
        <taxon>Conidiobolus</taxon>
    </lineage>
</organism>
<evidence type="ECO:0000256" key="1">
    <source>
        <dbReference type="SAM" id="Phobius"/>
    </source>
</evidence>
<keyword evidence="3" id="KW-1185">Reference proteome</keyword>
<name>A0A137NRM0_CONC2</name>
<evidence type="ECO:0000313" key="3">
    <source>
        <dbReference type="Proteomes" id="UP000070444"/>
    </source>
</evidence>
<gene>
    <name evidence="2" type="ORF">CONCODRAFT_80775</name>
</gene>
<reference evidence="2 3" key="1">
    <citation type="journal article" date="2015" name="Genome Biol. Evol.">
        <title>Phylogenomic analyses indicate that early fungi evolved digesting cell walls of algal ancestors of land plants.</title>
        <authorList>
            <person name="Chang Y."/>
            <person name="Wang S."/>
            <person name="Sekimoto S."/>
            <person name="Aerts A.L."/>
            <person name="Choi C."/>
            <person name="Clum A."/>
            <person name="LaButti K.M."/>
            <person name="Lindquist E.A."/>
            <person name="Yee Ngan C."/>
            <person name="Ohm R.A."/>
            <person name="Salamov A.A."/>
            <person name="Grigoriev I.V."/>
            <person name="Spatafora J.W."/>
            <person name="Berbee M.L."/>
        </authorList>
    </citation>
    <scope>NUCLEOTIDE SEQUENCE [LARGE SCALE GENOMIC DNA]</scope>
    <source>
        <strain evidence="2 3">NRRL 28638</strain>
    </source>
</reference>